<dbReference type="EMBL" id="AUZZ01011489">
    <property type="protein sequence ID" value="EQD26042.1"/>
    <property type="molecule type" value="Genomic_DNA"/>
</dbReference>
<reference evidence="4" key="2">
    <citation type="journal article" date="2014" name="ISME J.">
        <title>Microbial stratification in low pH oxic and suboxic macroscopic growths along an acid mine drainage.</title>
        <authorList>
            <person name="Mendez-Garcia C."/>
            <person name="Mesa V."/>
            <person name="Sprenger R.R."/>
            <person name="Richter M."/>
            <person name="Diez M.S."/>
            <person name="Solano J."/>
            <person name="Bargiela R."/>
            <person name="Golyshina O.V."/>
            <person name="Manteca A."/>
            <person name="Ramos J.L."/>
            <person name="Gallego J.R."/>
            <person name="Llorente I."/>
            <person name="Martins Dos Santos V.A."/>
            <person name="Jensen O.N."/>
            <person name="Pelaez A.I."/>
            <person name="Sanchez J."/>
            <person name="Ferrer M."/>
        </authorList>
    </citation>
    <scope>NUCLEOTIDE SEQUENCE</scope>
</reference>
<evidence type="ECO:0000259" key="3">
    <source>
        <dbReference type="Pfam" id="PF08031"/>
    </source>
</evidence>
<evidence type="ECO:0000256" key="2">
    <source>
        <dbReference type="ARBA" id="ARBA00022827"/>
    </source>
</evidence>
<comment type="caution">
    <text evidence="4">The sequence shown here is derived from an EMBL/GenBank/DDBJ whole genome shotgun (WGS) entry which is preliminary data.</text>
</comment>
<sequence>MIDDPRPGAPPWHAWWRGDGDQVGVYWHAFESAWLPASLLDSAHRRQLCEALFSASSHWQVQLHCNKGLAGAPAAEIAAARDTVTNPAVLSAFALAIIAAGGPPPLPGNPFHAPADSAVREQVAKVIASMDALRSIVPQAGAYVAESNYFDTDWQHAYWGSNYPRLAAVKRKYDPDGLFFVHHGVGSDDWSDDGFTRLRKT</sequence>
<dbReference type="GO" id="GO:0050660">
    <property type="term" value="F:flavin adenine dinucleotide binding"/>
    <property type="evidence" value="ECO:0007669"/>
    <property type="project" value="InterPro"/>
</dbReference>
<protein>
    <submittedName>
        <fullName evidence="4">FAD binding family protein</fullName>
    </submittedName>
</protein>
<evidence type="ECO:0000313" key="4">
    <source>
        <dbReference type="EMBL" id="EQD26042.1"/>
    </source>
</evidence>
<feature type="domain" description="Berberine/berberine-like" evidence="3">
    <location>
        <begin position="143"/>
        <end position="185"/>
    </location>
</feature>
<gene>
    <name evidence="4" type="ORF">B2A_15809</name>
</gene>
<name>T0Y1Z6_9ZZZZ</name>
<proteinExistence type="predicted"/>
<reference evidence="4" key="1">
    <citation type="submission" date="2013-08" db="EMBL/GenBank/DDBJ databases">
        <authorList>
            <person name="Mendez C."/>
            <person name="Richter M."/>
            <person name="Ferrer M."/>
            <person name="Sanchez J."/>
        </authorList>
    </citation>
    <scope>NUCLEOTIDE SEQUENCE</scope>
</reference>
<accession>T0Y1Z6</accession>
<keyword evidence="1" id="KW-0285">Flavoprotein</keyword>
<dbReference type="GO" id="GO:0016491">
    <property type="term" value="F:oxidoreductase activity"/>
    <property type="evidence" value="ECO:0007669"/>
    <property type="project" value="InterPro"/>
</dbReference>
<dbReference type="Gene3D" id="3.30.465.10">
    <property type="match status" value="1"/>
</dbReference>
<dbReference type="SUPFAM" id="SSF55103">
    <property type="entry name" value="FAD-linked oxidases, C-terminal domain"/>
    <property type="match status" value="1"/>
</dbReference>
<dbReference type="AlphaFoldDB" id="T0Y1Z6"/>
<dbReference type="InterPro" id="IPR012951">
    <property type="entry name" value="BBE"/>
</dbReference>
<evidence type="ECO:0000256" key="1">
    <source>
        <dbReference type="ARBA" id="ARBA00022630"/>
    </source>
</evidence>
<dbReference type="InterPro" id="IPR016169">
    <property type="entry name" value="FAD-bd_PCMH_sub2"/>
</dbReference>
<dbReference type="Pfam" id="PF08031">
    <property type="entry name" value="BBE"/>
    <property type="match status" value="1"/>
</dbReference>
<organism evidence="4">
    <name type="scientific">mine drainage metagenome</name>
    <dbReference type="NCBI Taxonomy" id="410659"/>
    <lineage>
        <taxon>unclassified sequences</taxon>
        <taxon>metagenomes</taxon>
        <taxon>ecological metagenomes</taxon>
    </lineage>
</organism>
<keyword evidence="2" id="KW-0274">FAD</keyword>
<dbReference type="InterPro" id="IPR016164">
    <property type="entry name" value="FAD-linked_Oxase-like_C"/>
</dbReference>